<dbReference type="InterPro" id="IPR036412">
    <property type="entry name" value="HAD-like_sf"/>
</dbReference>
<dbReference type="STRING" id="1173701.A0A066X8F7"/>
<dbReference type="PANTHER" id="PTHR43316">
    <property type="entry name" value="HYDROLASE, HALOACID DELAHOGENASE-RELATED"/>
    <property type="match status" value="1"/>
</dbReference>
<evidence type="ECO:0000256" key="1">
    <source>
        <dbReference type="ARBA" id="ARBA00022801"/>
    </source>
</evidence>
<dbReference type="SUPFAM" id="SSF56784">
    <property type="entry name" value="HAD-like"/>
    <property type="match status" value="1"/>
</dbReference>
<accession>A0A066X8F7</accession>
<keyword evidence="1 2" id="KW-0378">Hydrolase</keyword>
<gene>
    <name evidence="2" type="ORF">CSUB01_08355</name>
</gene>
<dbReference type="InterPro" id="IPR051540">
    <property type="entry name" value="S-2-haloacid_dehalogenase"/>
</dbReference>
<dbReference type="Gene3D" id="1.10.150.240">
    <property type="entry name" value="Putative phosphatase, domain 2"/>
    <property type="match status" value="1"/>
</dbReference>
<dbReference type="eggNOG" id="ENOG502S2N3">
    <property type="taxonomic scope" value="Eukaryota"/>
</dbReference>
<evidence type="ECO:0000313" key="2">
    <source>
        <dbReference type="EMBL" id="KDN62295.1"/>
    </source>
</evidence>
<proteinExistence type="predicted"/>
<organism evidence="2 3">
    <name type="scientific">Colletotrichum sublineola</name>
    <name type="common">Sorghum anthracnose fungus</name>
    <dbReference type="NCBI Taxonomy" id="1173701"/>
    <lineage>
        <taxon>Eukaryota</taxon>
        <taxon>Fungi</taxon>
        <taxon>Dikarya</taxon>
        <taxon>Ascomycota</taxon>
        <taxon>Pezizomycotina</taxon>
        <taxon>Sordariomycetes</taxon>
        <taxon>Hypocreomycetidae</taxon>
        <taxon>Glomerellales</taxon>
        <taxon>Glomerellaceae</taxon>
        <taxon>Colletotrichum</taxon>
        <taxon>Colletotrichum graminicola species complex</taxon>
    </lineage>
</organism>
<dbReference type="Gene3D" id="3.40.50.1000">
    <property type="entry name" value="HAD superfamily/HAD-like"/>
    <property type="match status" value="1"/>
</dbReference>
<dbReference type="OMA" id="FYRCLHY"/>
<comment type="caution">
    <text evidence="2">The sequence shown here is derived from an EMBL/GenBank/DDBJ whole genome shotgun (WGS) entry which is preliminary data.</text>
</comment>
<name>A0A066X8F7_COLSU</name>
<dbReference type="InterPro" id="IPR023198">
    <property type="entry name" value="PGP-like_dom2"/>
</dbReference>
<dbReference type="Pfam" id="PF00702">
    <property type="entry name" value="Hydrolase"/>
    <property type="match status" value="1"/>
</dbReference>
<dbReference type="GO" id="GO:0016791">
    <property type="term" value="F:phosphatase activity"/>
    <property type="evidence" value="ECO:0007669"/>
    <property type="project" value="UniProtKB-ARBA"/>
</dbReference>
<protein>
    <submittedName>
        <fullName evidence="2">Putative haloacid dehalogenase-like hydrolase</fullName>
    </submittedName>
</protein>
<evidence type="ECO:0000313" key="3">
    <source>
        <dbReference type="Proteomes" id="UP000027238"/>
    </source>
</evidence>
<dbReference type="EMBL" id="JMSE01001337">
    <property type="protein sequence ID" value="KDN62295.1"/>
    <property type="molecule type" value="Genomic_DNA"/>
</dbReference>
<reference evidence="3" key="1">
    <citation type="journal article" date="2014" name="Genome Announc.">
        <title>Draft genome sequence of Colletotrichum sublineola, a destructive pathogen of cultivated sorghum.</title>
        <authorList>
            <person name="Baroncelli R."/>
            <person name="Sanz-Martin J.M."/>
            <person name="Rech G.E."/>
            <person name="Sukno S.A."/>
            <person name="Thon M.R."/>
        </authorList>
    </citation>
    <scope>NUCLEOTIDE SEQUENCE [LARGE SCALE GENOMIC DNA]</scope>
    <source>
        <strain evidence="3">TX430BB</strain>
    </source>
</reference>
<dbReference type="OrthoDB" id="2363873at2759"/>
<dbReference type="InterPro" id="IPR023214">
    <property type="entry name" value="HAD_sf"/>
</dbReference>
<dbReference type="HOGENOM" id="CLU_045011_2_0_1"/>
<dbReference type="PANTHER" id="PTHR43316:SF4">
    <property type="entry name" value="ACID DEHALOGENASE, PUTATIVE (AFU_ORTHOLOGUE AFUA_8G05870)-RELATED"/>
    <property type="match status" value="1"/>
</dbReference>
<dbReference type="InterPro" id="IPR006439">
    <property type="entry name" value="HAD-SF_hydro_IA"/>
</dbReference>
<sequence>MVANKNVVFDVVGTLVSYEHIFEAIDQRLGEKLRAQGIKPRLLGWCWLEVAEREFTYLSMSGRYAVFNKVFAGLFYRCLHYAGVEEPRSFASEEDVAWLVDEYKKLYLRDGAAECIAKLRAAGFTVWCFTTGDAARVGGYFARGGVDMPAENLVSCDSMGLAKPTPEAYTPILAKVSGGGGGKPWFAAAHLWDASAAKAFGFKAAYCTAMEGEALPDIFGEVDVVADTLPAMADKLIAASEREGGRK</sequence>
<dbReference type="AlphaFoldDB" id="A0A066X8F7"/>
<dbReference type="Proteomes" id="UP000027238">
    <property type="component" value="Unassembled WGS sequence"/>
</dbReference>
<keyword evidence="3" id="KW-1185">Reference proteome</keyword>
<dbReference type="PRINTS" id="PR00413">
    <property type="entry name" value="HADHALOGNASE"/>
</dbReference>